<sequence>MATLLKASTTSGTTTCMVTSTDPKNDILVLKVVEEEEENKERFEPELEARVRQMEKEMKRDKINVKEWHDKIQKCEESYRFEFEPKCYYKNCKEVPKVNKKLFEHDVYFCRCHRIEIAKEFKKKCKKRKCYDENAKEIVDLLTNNTDKKLLEKSKESKLPSNYFARLFAYFQYQMYCVCKQLMTTEASLPEYWELKARYIELREQAKSLIVLRKMMNPLNLAVVKEAIKNYVNLRILGGIILFVVVSSVLVIKLFHFSFRAKGATSTQNSESQSEVLINASDDEKKNIDEVSQESQPKSRSGSISGSRSHENILKTIDTMQKELVACGSRIYDNQTNLEILKMNEDPTDSGEYNNVAINIERINHTLKQRKRASLEKSLEKGKKDRDTLTEELKKLFPEWKPPLTPEQEERAFKKMQELKKAHFQENSNTVFTMVYKDEIKYENSLIDSHEFKPEFNAFDDTKVLFIKTDRGVVGKENFYDICESVCRDILNFDQNFVGESKNAFEKKGWKVNIFVHNSPYSRWKCGCSMHWCEHVGSQKVHIWL</sequence>
<evidence type="ECO:0000256" key="1">
    <source>
        <dbReference type="SAM" id="MobiDB-lite"/>
    </source>
</evidence>
<dbReference type="EMBL" id="ASPP01034632">
    <property type="protein sequence ID" value="ETO02907.1"/>
    <property type="molecule type" value="Genomic_DNA"/>
</dbReference>
<dbReference type="Proteomes" id="UP000023152">
    <property type="component" value="Unassembled WGS sequence"/>
</dbReference>
<protein>
    <submittedName>
        <fullName evidence="3">Uncharacterized protein</fullName>
    </submittedName>
</protein>
<dbReference type="AlphaFoldDB" id="X6LP56"/>
<accession>X6LP56</accession>
<reference evidence="3 4" key="1">
    <citation type="journal article" date="2013" name="Curr. Biol.">
        <title>The Genome of the Foraminiferan Reticulomyxa filosa.</title>
        <authorList>
            <person name="Glockner G."/>
            <person name="Hulsmann N."/>
            <person name="Schleicher M."/>
            <person name="Noegel A.A."/>
            <person name="Eichinger L."/>
            <person name="Gallinger C."/>
            <person name="Pawlowski J."/>
            <person name="Sierra R."/>
            <person name="Euteneuer U."/>
            <person name="Pillet L."/>
            <person name="Moustafa A."/>
            <person name="Platzer M."/>
            <person name="Groth M."/>
            <person name="Szafranski K."/>
            <person name="Schliwa M."/>
        </authorList>
    </citation>
    <scope>NUCLEOTIDE SEQUENCE [LARGE SCALE GENOMIC DNA]</scope>
</reference>
<name>X6LP56_RETFI</name>
<comment type="caution">
    <text evidence="3">The sequence shown here is derived from an EMBL/GenBank/DDBJ whole genome shotgun (WGS) entry which is preliminary data.</text>
</comment>
<keyword evidence="2" id="KW-0812">Transmembrane</keyword>
<gene>
    <name evidence="3" type="ORF">RFI_34507</name>
</gene>
<keyword evidence="4" id="KW-1185">Reference proteome</keyword>
<feature type="transmembrane region" description="Helical" evidence="2">
    <location>
        <begin position="236"/>
        <end position="255"/>
    </location>
</feature>
<evidence type="ECO:0000313" key="4">
    <source>
        <dbReference type="Proteomes" id="UP000023152"/>
    </source>
</evidence>
<organism evidence="3 4">
    <name type="scientific">Reticulomyxa filosa</name>
    <dbReference type="NCBI Taxonomy" id="46433"/>
    <lineage>
        <taxon>Eukaryota</taxon>
        <taxon>Sar</taxon>
        <taxon>Rhizaria</taxon>
        <taxon>Retaria</taxon>
        <taxon>Foraminifera</taxon>
        <taxon>Monothalamids</taxon>
        <taxon>Reticulomyxidae</taxon>
        <taxon>Reticulomyxa</taxon>
    </lineage>
</organism>
<evidence type="ECO:0000256" key="2">
    <source>
        <dbReference type="SAM" id="Phobius"/>
    </source>
</evidence>
<proteinExistence type="predicted"/>
<feature type="region of interest" description="Disordered" evidence="1">
    <location>
        <begin position="286"/>
        <end position="311"/>
    </location>
</feature>
<evidence type="ECO:0000313" key="3">
    <source>
        <dbReference type="EMBL" id="ETO02907.1"/>
    </source>
</evidence>
<keyword evidence="2" id="KW-1133">Transmembrane helix</keyword>
<keyword evidence="2" id="KW-0472">Membrane</keyword>